<dbReference type="InterPro" id="IPR043731">
    <property type="entry name" value="DUF5674"/>
</dbReference>
<evidence type="ECO:0000313" key="1">
    <source>
        <dbReference type="EMBL" id="PIS22831.1"/>
    </source>
</evidence>
<dbReference type="Pfam" id="PF18924">
    <property type="entry name" value="DUF5674"/>
    <property type="match status" value="1"/>
</dbReference>
<sequence length="108" mass="12305">MKLFKEKIGEKELVELKKTFGSYFKVTVDIENGWIVVGCKLHVDGETILVAEGSNYKDIWGGAVDLKRKQVETLAVLNLRASQGNDSMDILDPVIRERFIVVVKRMFF</sequence>
<organism evidence="1 2">
    <name type="scientific">candidate division WWE3 bacterium CG08_land_8_20_14_0_20_40_13</name>
    <dbReference type="NCBI Taxonomy" id="1975084"/>
    <lineage>
        <taxon>Bacteria</taxon>
        <taxon>Katanobacteria</taxon>
    </lineage>
</organism>
<accession>A0A2H0XD96</accession>
<protein>
    <submittedName>
        <fullName evidence="1">Uncharacterized protein</fullName>
    </submittedName>
</protein>
<dbReference type="Proteomes" id="UP000230340">
    <property type="component" value="Unassembled WGS sequence"/>
</dbReference>
<gene>
    <name evidence="1" type="ORF">COT49_03385</name>
</gene>
<reference evidence="2" key="1">
    <citation type="submission" date="2017-09" db="EMBL/GenBank/DDBJ databases">
        <title>Depth-based differentiation of microbial function through sediment-hosted aquifers and enrichment of novel symbionts in the deep terrestrial subsurface.</title>
        <authorList>
            <person name="Probst A.J."/>
            <person name="Ladd B."/>
            <person name="Jarett J.K."/>
            <person name="Geller-Mcgrath D.E."/>
            <person name="Sieber C.M.K."/>
            <person name="Emerson J.B."/>
            <person name="Anantharaman K."/>
            <person name="Thomas B.C."/>
            <person name="Malmstrom R."/>
            <person name="Stieglmeier M."/>
            <person name="Klingl A."/>
            <person name="Woyke T."/>
            <person name="Ryan C.M."/>
            <person name="Banfield J.F."/>
        </authorList>
    </citation>
    <scope>NUCLEOTIDE SEQUENCE [LARGE SCALE GENOMIC DNA]</scope>
</reference>
<comment type="caution">
    <text evidence="1">The sequence shown here is derived from an EMBL/GenBank/DDBJ whole genome shotgun (WGS) entry which is preliminary data.</text>
</comment>
<name>A0A2H0XD96_UNCKA</name>
<dbReference type="AlphaFoldDB" id="A0A2H0XD96"/>
<evidence type="ECO:0000313" key="2">
    <source>
        <dbReference type="Proteomes" id="UP000230340"/>
    </source>
</evidence>
<dbReference type="EMBL" id="PEYT01000030">
    <property type="protein sequence ID" value="PIS22831.1"/>
    <property type="molecule type" value="Genomic_DNA"/>
</dbReference>
<proteinExistence type="predicted"/>